<dbReference type="Proteomes" id="UP000034746">
    <property type="component" value="Unassembled WGS sequence"/>
</dbReference>
<reference evidence="4 5" key="1">
    <citation type="journal article" date="2015" name="Nature">
        <title>rRNA introns, odd ribosomes, and small enigmatic genomes across a large radiation of phyla.</title>
        <authorList>
            <person name="Brown C.T."/>
            <person name="Hug L.A."/>
            <person name="Thomas B.C."/>
            <person name="Sharon I."/>
            <person name="Castelle C.J."/>
            <person name="Singh A."/>
            <person name="Wilkins M.J."/>
            <person name="Williams K.H."/>
            <person name="Banfield J.F."/>
        </authorList>
    </citation>
    <scope>NUCLEOTIDE SEQUENCE [LARGE SCALE GENOMIC DNA]</scope>
</reference>
<dbReference type="EMBL" id="LCAU01000045">
    <property type="protein sequence ID" value="KKR95683.1"/>
    <property type="molecule type" value="Genomic_DNA"/>
</dbReference>
<dbReference type="SUPFAM" id="SSF53335">
    <property type="entry name" value="S-adenosyl-L-methionine-dependent methyltransferases"/>
    <property type="match status" value="2"/>
</dbReference>
<evidence type="ECO:0000313" key="4">
    <source>
        <dbReference type="EMBL" id="KKR95683.1"/>
    </source>
</evidence>
<protein>
    <submittedName>
        <fullName evidence="4">M1.BmrI</fullName>
    </submittedName>
</protein>
<sequence length="371" mass="42306">MDGVAERLLRIDWDFSDVNGSNGIHGVHPYPAKFIPDIPANLIDNLPIPKGTAIFDPFCGSGVTLVEAQRRGIPSIGIDLNPIACLISKVKTSNLPDNYMEIVNSCILHAQTNKEFTIPKIPNLDHWYKKPIQKSIAPLLHEIRRYKDPKLRDFLMLGLSSILVRISNQESNTRYAAVNNTVQGIDVYNYFQAACRNIALKVPKTETKLAYVNILNQDILETRADQIKYPIGALITSPPYPNAYEYWLYHKYRMWWLGYDPLEVKKKEIGARAHFFKKNPHTKNSFSEQMRGMFGLVHKILIPKGYACFVIGRSIIKGEKIDNGKIIIDTAREYGLKHILTISRNINHKRKSFNLSHAKINKEEIVILQKG</sequence>
<accession>A0A0G0V419</accession>
<dbReference type="GO" id="GO:0003677">
    <property type="term" value="F:DNA binding"/>
    <property type="evidence" value="ECO:0007669"/>
    <property type="project" value="InterPro"/>
</dbReference>
<proteinExistence type="predicted"/>
<feature type="domain" description="DNA methylase N-4/N-6" evidence="3">
    <location>
        <begin position="13"/>
        <end position="88"/>
    </location>
</feature>
<evidence type="ECO:0000256" key="2">
    <source>
        <dbReference type="ARBA" id="ARBA00022679"/>
    </source>
</evidence>
<dbReference type="PATRIC" id="fig|1618997.3.peg.1313"/>
<gene>
    <name evidence="4" type="ORF">UU48_C0045G0003</name>
</gene>
<evidence type="ECO:0000313" key="5">
    <source>
        <dbReference type="Proteomes" id="UP000034746"/>
    </source>
</evidence>
<dbReference type="InterPro" id="IPR002941">
    <property type="entry name" value="DNA_methylase_N4/N6"/>
</dbReference>
<keyword evidence="2" id="KW-0808">Transferase</keyword>
<evidence type="ECO:0000259" key="3">
    <source>
        <dbReference type="Pfam" id="PF01555"/>
    </source>
</evidence>
<keyword evidence="1" id="KW-0489">Methyltransferase</keyword>
<dbReference type="AlphaFoldDB" id="A0A0G0V419"/>
<dbReference type="GO" id="GO:0008170">
    <property type="term" value="F:N-methyltransferase activity"/>
    <property type="evidence" value="ECO:0007669"/>
    <property type="project" value="InterPro"/>
</dbReference>
<dbReference type="CDD" id="cd02440">
    <property type="entry name" value="AdoMet_MTases"/>
    <property type="match status" value="1"/>
</dbReference>
<dbReference type="Pfam" id="PF01555">
    <property type="entry name" value="N6_N4_Mtase"/>
    <property type="match status" value="1"/>
</dbReference>
<evidence type="ECO:0000256" key="1">
    <source>
        <dbReference type="ARBA" id="ARBA00022603"/>
    </source>
</evidence>
<comment type="caution">
    <text evidence="4">The sequence shown here is derived from an EMBL/GenBank/DDBJ whole genome shotgun (WGS) entry which is preliminary data.</text>
</comment>
<name>A0A0G0V419_9BACT</name>
<dbReference type="InterPro" id="IPR029063">
    <property type="entry name" value="SAM-dependent_MTases_sf"/>
</dbReference>
<dbReference type="Gene3D" id="3.40.50.150">
    <property type="entry name" value="Vaccinia Virus protein VP39"/>
    <property type="match status" value="2"/>
</dbReference>
<organism evidence="4 5">
    <name type="scientific">Candidatus Uhrbacteria bacterium GW2011_GWF2_41_16</name>
    <dbReference type="NCBI Taxonomy" id="1618997"/>
    <lineage>
        <taxon>Bacteria</taxon>
        <taxon>Candidatus Uhriibacteriota</taxon>
    </lineage>
</organism>
<dbReference type="GO" id="GO:0032259">
    <property type="term" value="P:methylation"/>
    <property type="evidence" value="ECO:0007669"/>
    <property type="project" value="UniProtKB-KW"/>
</dbReference>